<dbReference type="PROSITE" id="PS00028">
    <property type="entry name" value="ZINC_FINGER_C2H2_1"/>
    <property type="match status" value="5"/>
</dbReference>
<gene>
    <name evidence="11" type="ORF">L9F63_018441</name>
</gene>
<comment type="subcellular location">
    <subcellularLocation>
        <location evidence="1">Nucleus</location>
    </subcellularLocation>
</comment>
<dbReference type="FunFam" id="3.30.160.60:FF:001498">
    <property type="entry name" value="Zinc finger protein 404"/>
    <property type="match status" value="1"/>
</dbReference>
<feature type="domain" description="C2H2-type" evidence="10">
    <location>
        <begin position="302"/>
        <end position="329"/>
    </location>
</feature>
<feature type="region of interest" description="Disordered" evidence="9">
    <location>
        <begin position="94"/>
        <end position="192"/>
    </location>
</feature>
<evidence type="ECO:0000256" key="2">
    <source>
        <dbReference type="ARBA" id="ARBA00022723"/>
    </source>
</evidence>
<keyword evidence="12" id="KW-1185">Reference proteome</keyword>
<dbReference type="GO" id="GO:0003677">
    <property type="term" value="F:DNA binding"/>
    <property type="evidence" value="ECO:0007669"/>
    <property type="project" value="UniProtKB-KW"/>
</dbReference>
<evidence type="ECO:0000256" key="5">
    <source>
        <dbReference type="ARBA" id="ARBA00022833"/>
    </source>
</evidence>
<dbReference type="GO" id="GO:0005634">
    <property type="term" value="C:nucleus"/>
    <property type="evidence" value="ECO:0007669"/>
    <property type="project" value="UniProtKB-SubCell"/>
</dbReference>
<feature type="compositionally biased region" description="Polar residues" evidence="9">
    <location>
        <begin position="139"/>
        <end position="151"/>
    </location>
</feature>
<dbReference type="GO" id="GO:0008270">
    <property type="term" value="F:zinc ion binding"/>
    <property type="evidence" value="ECO:0007669"/>
    <property type="project" value="UniProtKB-KW"/>
</dbReference>
<dbReference type="InterPro" id="IPR013087">
    <property type="entry name" value="Znf_C2H2_type"/>
</dbReference>
<evidence type="ECO:0000256" key="6">
    <source>
        <dbReference type="ARBA" id="ARBA00023125"/>
    </source>
</evidence>
<evidence type="ECO:0000256" key="4">
    <source>
        <dbReference type="ARBA" id="ARBA00022771"/>
    </source>
</evidence>
<dbReference type="Pfam" id="PF00096">
    <property type="entry name" value="zf-C2H2"/>
    <property type="match status" value="4"/>
</dbReference>
<evidence type="ECO:0000256" key="9">
    <source>
        <dbReference type="SAM" id="MobiDB-lite"/>
    </source>
</evidence>
<dbReference type="PROSITE" id="PS50157">
    <property type="entry name" value="ZINC_FINGER_C2H2_2"/>
    <property type="match status" value="5"/>
</dbReference>
<evidence type="ECO:0000313" key="11">
    <source>
        <dbReference type="EMBL" id="KAJ9588177.1"/>
    </source>
</evidence>
<dbReference type="SUPFAM" id="SSF57667">
    <property type="entry name" value="beta-beta-alpha zinc fingers"/>
    <property type="match status" value="3"/>
</dbReference>
<feature type="compositionally biased region" description="Basic and acidic residues" evidence="9">
    <location>
        <begin position="129"/>
        <end position="138"/>
    </location>
</feature>
<dbReference type="FunFam" id="3.30.160.60:FF:001573">
    <property type="entry name" value="Zinc finger protein 407"/>
    <property type="match status" value="1"/>
</dbReference>
<comment type="caution">
    <text evidence="11">The sequence shown here is derived from an EMBL/GenBank/DDBJ whole genome shotgun (WGS) entry which is preliminary data.</text>
</comment>
<organism evidence="11 12">
    <name type="scientific">Diploptera punctata</name>
    <name type="common">Pacific beetle cockroach</name>
    <dbReference type="NCBI Taxonomy" id="6984"/>
    <lineage>
        <taxon>Eukaryota</taxon>
        <taxon>Metazoa</taxon>
        <taxon>Ecdysozoa</taxon>
        <taxon>Arthropoda</taxon>
        <taxon>Hexapoda</taxon>
        <taxon>Insecta</taxon>
        <taxon>Pterygota</taxon>
        <taxon>Neoptera</taxon>
        <taxon>Polyneoptera</taxon>
        <taxon>Dictyoptera</taxon>
        <taxon>Blattodea</taxon>
        <taxon>Blaberoidea</taxon>
        <taxon>Blaberidae</taxon>
        <taxon>Diplopterinae</taxon>
        <taxon>Diploptera</taxon>
    </lineage>
</organism>
<protein>
    <recommendedName>
        <fullName evidence="10">C2H2-type domain-containing protein</fullName>
    </recommendedName>
</protein>
<evidence type="ECO:0000256" key="7">
    <source>
        <dbReference type="ARBA" id="ARBA00023242"/>
    </source>
</evidence>
<accession>A0AAD8EFV4</accession>
<keyword evidence="5" id="KW-0862">Zinc</keyword>
<dbReference type="AlphaFoldDB" id="A0AAD8EFV4"/>
<sequence>MMSFNIKNLYTNIPINETVNIIEEKLKERKLEEIYIELNRMVNTVAVGDGLPSRICQQCHKHLQHWAEFRQRCHQINATLHGCLDESKLENLEETVSSPSKESSNSVTVNEDKNDVSQDGVNDDESEKDGDIPEEDRLSPNNSQESNISDNSKQKVPKKNGILTKTGVLGNKQNTQKDNNESSQGQHKPNTCNKCGKVFETEDELHDHEEVHSETQSFPCILCGKTFLKKKYFEIHMRHHTGNKGHRCGSCGREFGNRTKLTVHMRIHTGEKPYACNLCTKTFRHKKSLSKHSYTHTKEKPFQCSVCKRGFSDKWHLTQHFRLHTGEKPYR</sequence>
<dbReference type="Pfam" id="PF07776">
    <property type="entry name" value="zf-AD"/>
    <property type="match status" value="1"/>
</dbReference>
<dbReference type="Gene3D" id="3.40.1800.20">
    <property type="match status" value="1"/>
</dbReference>
<dbReference type="PANTHER" id="PTHR16515">
    <property type="entry name" value="PR DOMAIN ZINC FINGER PROTEIN"/>
    <property type="match status" value="1"/>
</dbReference>
<keyword evidence="2" id="KW-0479">Metal-binding</keyword>
<dbReference type="GO" id="GO:0000785">
    <property type="term" value="C:chromatin"/>
    <property type="evidence" value="ECO:0007669"/>
    <property type="project" value="UniProtKB-ARBA"/>
</dbReference>
<dbReference type="PANTHER" id="PTHR16515:SF49">
    <property type="entry name" value="GASTRULA ZINC FINGER PROTEIN XLCGF49.1-LIKE-RELATED"/>
    <property type="match status" value="1"/>
</dbReference>
<feature type="domain" description="C2H2-type" evidence="10">
    <location>
        <begin position="274"/>
        <end position="301"/>
    </location>
</feature>
<feature type="domain" description="C2H2-type" evidence="10">
    <location>
        <begin position="218"/>
        <end position="245"/>
    </location>
</feature>
<dbReference type="InterPro" id="IPR012934">
    <property type="entry name" value="Znf_AD"/>
</dbReference>
<reference evidence="11" key="2">
    <citation type="submission" date="2023-05" db="EMBL/GenBank/DDBJ databases">
        <authorList>
            <person name="Fouks B."/>
        </authorList>
    </citation>
    <scope>NUCLEOTIDE SEQUENCE</scope>
    <source>
        <strain evidence="11">Stay&amp;Tobe</strain>
        <tissue evidence="11">Testes</tissue>
    </source>
</reference>
<feature type="compositionally biased region" description="Polar residues" evidence="9">
    <location>
        <begin position="171"/>
        <end position="192"/>
    </location>
</feature>
<dbReference type="GO" id="GO:0040029">
    <property type="term" value="P:epigenetic regulation of gene expression"/>
    <property type="evidence" value="ECO:0007669"/>
    <property type="project" value="UniProtKB-ARBA"/>
</dbReference>
<dbReference type="Gene3D" id="3.30.160.60">
    <property type="entry name" value="Classic Zinc Finger"/>
    <property type="match status" value="4"/>
</dbReference>
<keyword evidence="3" id="KW-0677">Repeat</keyword>
<dbReference type="EMBL" id="JASPKZ010005705">
    <property type="protein sequence ID" value="KAJ9588177.1"/>
    <property type="molecule type" value="Genomic_DNA"/>
</dbReference>
<dbReference type="InterPro" id="IPR050331">
    <property type="entry name" value="Zinc_finger"/>
</dbReference>
<reference evidence="11" key="1">
    <citation type="journal article" date="2023" name="IScience">
        <title>Live-bearing cockroach genome reveals convergent evolutionary mechanisms linked to viviparity in insects and beyond.</title>
        <authorList>
            <person name="Fouks B."/>
            <person name="Harrison M.C."/>
            <person name="Mikhailova A.A."/>
            <person name="Marchal E."/>
            <person name="English S."/>
            <person name="Carruthers M."/>
            <person name="Jennings E.C."/>
            <person name="Chiamaka E.L."/>
            <person name="Frigard R.A."/>
            <person name="Pippel M."/>
            <person name="Attardo G.M."/>
            <person name="Benoit J.B."/>
            <person name="Bornberg-Bauer E."/>
            <person name="Tobe S.S."/>
        </authorList>
    </citation>
    <scope>NUCLEOTIDE SEQUENCE</scope>
    <source>
        <strain evidence="11">Stay&amp;Tobe</strain>
    </source>
</reference>
<dbReference type="Proteomes" id="UP001233999">
    <property type="component" value="Unassembled WGS sequence"/>
</dbReference>
<dbReference type="GO" id="GO:0003682">
    <property type="term" value="F:chromatin binding"/>
    <property type="evidence" value="ECO:0007669"/>
    <property type="project" value="UniProtKB-ARBA"/>
</dbReference>
<dbReference type="InterPro" id="IPR036236">
    <property type="entry name" value="Znf_C2H2_sf"/>
</dbReference>
<evidence type="ECO:0000259" key="10">
    <source>
        <dbReference type="PROSITE" id="PS50157"/>
    </source>
</evidence>
<feature type="domain" description="C2H2-type" evidence="10">
    <location>
        <begin position="246"/>
        <end position="273"/>
    </location>
</feature>
<dbReference type="SUPFAM" id="SSF57716">
    <property type="entry name" value="Glucocorticoid receptor-like (DNA-binding domain)"/>
    <property type="match status" value="1"/>
</dbReference>
<evidence type="ECO:0000256" key="8">
    <source>
        <dbReference type="PROSITE-ProRule" id="PRU00042"/>
    </source>
</evidence>
<dbReference type="FunFam" id="3.30.160.60:FF:000690">
    <property type="entry name" value="Zinc finger protein 354C"/>
    <property type="match status" value="1"/>
</dbReference>
<keyword evidence="6" id="KW-0238">DNA-binding</keyword>
<evidence type="ECO:0000256" key="1">
    <source>
        <dbReference type="ARBA" id="ARBA00004123"/>
    </source>
</evidence>
<dbReference type="SMART" id="SM00355">
    <property type="entry name" value="ZnF_C2H2"/>
    <property type="match status" value="5"/>
</dbReference>
<keyword evidence="4 8" id="KW-0863">Zinc-finger</keyword>
<feature type="non-terminal residue" evidence="11">
    <location>
        <position position="331"/>
    </location>
</feature>
<keyword evidence="7" id="KW-0539">Nucleus</keyword>
<feature type="compositionally biased region" description="Low complexity" evidence="9">
    <location>
        <begin position="94"/>
        <end position="109"/>
    </location>
</feature>
<name>A0AAD8EFV4_DIPPU</name>
<evidence type="ECO:0000256" key="3">
    <source>
        <dbReference type="ARBA" id="ARBA00022737"/>
    </source>
</evidence>
<proteinExistence type="predicted"/>
<feature type="domain" description="C2H2-type" evidence="10">
    <location>
        <begin position="190"/>
        <end position="217"/>
    </location>
</feature>
<evidence type="ECO:0000313" key="12">
    <source>
        <dbReference type="Proteomes" id="UP001233999"/>
    </source>
</evidence>